<accession>A0ABR5ADW6</accession>
<dbReference type="Gene3D" id="3.40.50.1240">
    <property type="entry name" value="Phosphoglycerate mutase-like"/>
    <property type="match status" value="1"/>
</dbReference>
<name>A0ABR5ADW6_9BACL</name>
<dbReference type="RefSeq" id="WP_041050449.1">
    <property type="nucleotide sequence ID" value="NZ_JXAK01000051.1"/>
</dbReference>
<evidence type="ECO:0000313" key="2">
    <source>
        <dbReference type="Proteomes" id="UP000031967"/>
    </source>
</evidence>
<protein>
    <submittedName>
        <fullName evidence="1">Phosphoglycerate mutase</fullName>
    </submittedName>
</protein>
<dbReference type="SMART" id="SM00855">
    <property type="entry name" value="PGAM"/>
    <property type="match status" value="1"/>
</dbReference>
<gene>
    <name evidence="1" type="ORF">SD70_24165</name>
</gene>
<dbReference type="InterPro" id="IPR029033">
    <property type="entry name" value="His_PPase_superfam"/>
</dbReference>
<comment type="caution">
    <text evidence="1">The sequence shown here is derived from an EMBL/GenBank/DDBJ whole genome shotgun (WGS) entry which is preliminary data.</text>
</comment>
<dbReference type="Pfam" id="PF00300">
    <property type="entry name" value="His_Phos_1"/>
    <property type="match status" value="1"/>
</dbReference>
<proteinExistence type="predicted"/>
<dbReference type="SUPFAM" id="SSF53254">
    <property type="entry name" value="Phosphoglycerate mutase-like"/>
    <property type="match status" value="1"/>
</dbReference>
<sequence length="200" mass="22893">MQTYLYFVRHAVAPFSVELERGAGGSHLSEQGKSDARRAAELLMNEGIDVIVSSSYFRAVETVAPLAELLRKEIVRYDELVERPIASLNYAVPEEQLLAAIEKSFADIDFCLPEGETTREAQERALPVILRLLSDYKGRKIAIGTHGNIMTIIMNYFDSRYGFAFWQQTSKPDIYRLEFEGTELRRVERLWPDGRSILRE</sequence>
<dbReference type="EMBL" id="JXAK01000051">
    <property type="protein sequence ID" value="KIL38785.1"/>
    <property type="molecule type" value="Genomic_DNA"/>
</dbReference>
<dbReference type="Proteomes" id="UP000031967">
    <property type="component" value="Unassembled WGS sequence"/>
</dbReference>
<organism evidence="1 2">
    <name type="scientific">Gordoniibacillus kamchatkensis</name>
    <dbReference type="NCBI Taxonomy" id="1590651"/>
    <lineage>
        <taxon>Bacteria</taxon>
        <taxon>Bacillati</taxon>
        <taxon>Bacillota</taxon>
        <taxon>Bacilli</taxon>
        <taxon>Bacillales</taxon>
        <taxon>Paenibacillaceae</taxon>
        <taxon>Gordoniibacillus</taxon>
    </lineage>
</organism>
<keyword evidence="2" id="KW-1185">Reference proteome</keyword>
<evidence type="ECO:0000313" key="1">
    <source>
        <dbReference type="EMBL" id="KIL38785.1"/>
    </source>
</evidence>
<reference evidence="1 2" key="1">
    <citation type="submission" date="2014-12" db="EMBL/GenBank/DDBJ databases">
        <title>Draft genome sequence of Paenibacillus kamchatkensis strain B-2647.</title>
        <authorList>
            <person name="Karlyshev A.V."/>
            <person name="Kudryashova E.B."/>
        </authorList>
    </citation>
    <scope>NUCLEOTIDE SEQUENCE [LARGE SCALE GENOMIC DNA]</scope>
    <source>
        <strain evidence="1 2">VKM B-2647</strain>
    </source>
</reference>
<dbReference type="InterPro" id="IPR013078">
    <property type="entry name" value="His_Pase_superF_clade-1"/>
</dbReference>